<evidence type="ECO:0000313" key="2">
    <source>
        <dbReference type="Proteomes" id="UP000038055"/>
    </source>
</evidence>
<dbReference type="Proteomes" id="UP000038055">
    <property type="component" value="Unassembled WGS sequence"/>
</dbReference>
<reference evidence="2" key="1">
    <citation type="submission" date="2015-01" db="EMBL/GenBank/DDBJ databases">
        <authorList>
            <person name="MANFREDI Pablo"/>
        </authorList>
    </citation>
    <scope>NUCLEOTIDE SEQUENCE [LARGE SCALE GENOMIC DNA]</scope>
    <source>
        <strain evidence="2">Ccyn2B</strain>
    </source>
</reference>
<gene>
    <name evidence="1" type="ORF">CCYN2B_50001</name>
</gene>
<evidence type="ECO:0000313" key="1">
    <source>
        <dbReference type="EMBL" id="CEN38240.1"/>
    </source>
</evidence>
<keyword evidence="2" id="KW-1185">Reference proteome</keyword>
<organism evidence="1 2">
    <name type="scientific">Capnocytophaga cynodegmi</name>
    <dbReference type="NCBI Taxonomy" id="28189"/>
    <lineage>
        <taxon>Bacteria</taxon>
        <taxon>Pseudomonadati</taxon>
        <taxon>Bacteroidota</taxon>
        <taxon>Flavobacteriia</taxon>
        <taxon>Flavobacteriales</taxon>
        <taxon>Flavobacteriaceae</taxon>
        <taxon>Capnocytophaga</taxon>
    </lineage>
</organism>
<protein>
    <submittedName>
        <fullName evidence="1">Uncharacterized protein</fullName>
    </submittedName>
</protein>
<accession>A0A0B7HG91</accession>
<dbReference type="EMBL" id="CDOD01000045">
    <property type="protein sequence ID" value="CEN38240.1"/>
    <property type="molecule type" value="Genomic_DNA"/>
</dbReference>
<name>A0A0B7HG91_9FLAO</name>
<dbReference type="AlphaFoldDB" id="A0A0B7HG91"/>
<proteinExistence type="predicted"/>
<sequence>MLFYCMLLFFRSISHPILLYFASNKLLFNLKLFLLSIECNSYYIKLIHFTKKGSPFTLISFYLS</sequence>